<feature type="signal peptide" evidence="1">
    <location>
        <begin position="1"/>
        <end position="18"/>
    </location>
</feature>
<dbReference type="KEGG" id="ole:K0B96_03595"/>
<keyword evidence="1" id="KW-0732">Signal</keyword>
<dbReference type="Gene3D" id="1.25.40.10">
    <property type="entry name" value="Tetratricopeptide repeat domain"/>
    <property type="match status" value="3"/>
</dbReference>
<evidence type="ECO:0000256" key="1">
    <source>
        <dbReference type="SAM" id="SignalP"/>
    </source>
</evidence>
<dbReference type="InterPro" id="IPR011990">
    <property type="entry name" value="TPR-like_helical_dom_sf"/>
</dbReference>
<evidence type="ECO:0000313" key="3">
    <source>
        <dbReference type="Proteomes" id="UP000825051"/>
    </source>
</evidence>
<accession>A0A8F9TXB7</accession>
<sequence length="860" mass="94398">MRRFATLCFLGLVSVTWAQTPLNRPVPLLTVAGEVSAGTEAERFEAAERALEMGFPSIAEGLFEELSVDARVDRQRARLGLASALLEEDRPAEAEKVLEGQQEGRGAAWHLRMGLAAAQQRHFDAARHALGEVKAEELTTDDRAWYSFLRGVVADAAGDLGKAREDFEQAEKMAGSDPAKAQFVLAREQARLRANVVNDNVLEETRRNMERYQGRKIGYDYAKTYAAMLEAAGRKNDAINVLQRQLLATPAEERGAQDDFRLLLGLVAGGAEGAGRTALASLVAHGSDPLKQRVALRVLARDATTAAARAQLQALLDRLIATPTAPAIIEDLLVFRAQLALTEKDYARAEEDARTLLQRFPGSPLKVRALGVLTSAAWEQRRYRTAADLAGKAAAELPAGALRAQFNVLVAEAWFRAKDFRTAADAYAAALRETPEGEAAGDLMFQRLLAEIEGGRLETAEKLLDEMARQPAFTPEERWQAEWNLARALQLHGETAAAYARVNRLLAAKAPTGVLSEELRAQMAWLQAKLSLEAGEPGRTLELVDALIASGGTLTPALQVEIGSTAVLLKAEALFALQREPAALEQLQKVRSDFPKSDAAVYSYIVEADHYAKLDNTVEAQQLLTKLADDFPGNKTYAPLALYQAALQAERRGQDANYIEANKLIEQLVTRYPRSDLVFYARLKQGDLLRKLNQFPQAQQVYESLVNNFSQHADVLIAQLALAECHNAQAANDPGHAEAAATLFEHLRDRGDAPLDLRVEAGFNLGYTLLRRGQVARAQQVWWQDVVQAFLLNANQAAELGAKGRYWMARTLLELGGSFEQQAKLEEARNAWSLILQSKLPGEALARARLAKFNPPEDKP</sequence>
<dbReference type="Pfam" id="PF13432">
    <property type="entry name" value="TPR_16"/>
    <property type="match status" value="1"/>
</dbReference>
<dbReference type="Proteomes" id="UP000825051">
    <property type="component" value="Chromosome"/>
</dbReference>
<dbReference type="AlphaFoldDB" id="A0A8F9TXB7"/>
<name>A0A8F9TXB7_9BACT</name>
<gene>
    <name evidence="2" type="ORF">K0B96_03595</name>
</gene>
<reference evidence="2" key="1">
    <citation type="submission" date="2021-08" db="EMBL/GenBank/DDBJ databases">
        <title>Genome of a novel bacterium of the phylum Verrucomicrobia, Oleiharenicola sp. KSB-15.</title>
        <authorList>
            <person name="Chung J.-H."/>
            <person name="Ahn J.-H."/>
            <person name="Yoon Y."/>
            <person name="Kim D.-Y."/>
            <person name="An S.-H."/>
            <person name="Park I."/>
            <person name="Yeon J."/>
        </authorList>
    </citation>
    <scope>NUCLEOTIDE SEQUENCE</scope>
    <source>
        <strain evidence="2">KSB-15</strain>
    </source>
</reference>
<protein>
    <submittedName>
        <fullName evidence="2">Tetratricopeptide repeat protein</fullName>
    </submittedName>
</protein>
<dbReference type="InterPro" id="IPR019734">
    <property type="entry name" value="TPR_rpt"/>
</dbReference>
<dbReference type="SUPFAM" id="SSF48452">
    <property type="entry name" value="TPR-like"/>
    <property type="match status" value="2"/>
</dbReference>
<evidence type="ECO:0000313" key="2">
    <source>
        <dbReference type="EMBL" id="QYM79716.1"/>
    </source>
</evidence>
<dbReference type="RefSeq" id="WP_220163940.1">
    <property type="nucleotide sequence ID" value="NZ_CP080507.1"/>
</dbReference>
<dbReference type="Pfam" id="PF13174">
    <property type="entry name" value="TPR_6"/>
    <property type="match status" value="1"/>
</dbReference>
<feature type="chain" id="PRO_5034319028" evidence="1">
    <location>
        <begin position="19"/>
        <end position="860"/>
    </location>
</feature>
<organism evidence="2 3">
    <name type="scientific">Horticoccus luteus</name>
    <dbReference type="NCBI Taxonomy" id="2862869"/>
    <lineage>
        <taxon>Bacteria</taxon>
        <taxon>Pseudomonadati</taxon>
        <taxon>Verrucomicrobiota</taxon>
        <taxon>Opitutia</taxon>
        <taxon>Opitutales</taxon>
        <taxon>Opitutaceae</taxon>
        <taxon>Horticoccus</taxon>
    </lineage>
</organism>
<dbReference type="SMART" id="SM00028">
    <property type="entry name" value="TPR"/>
    <property type="match status" value="4"/>
</dbReference>
<proteinExistence type="predicted"/>
<dbReference type="EMBL" id="CP080507">
    <property type="protein sequence ID" value="QYM79716.1"/>
    <property type="molecule type" value="Genomic_DNA"/>
</dbReference>
<keyword evidence="3" id="KW-1185">Reference proteome</keyword>